<dbReference type="InterPro" id="IPR006674">
    <property type="entry name" value="HD_domain"/>
</dbReference>
<dbReference type="CDD" id="cd00077">
    <property type="entry name" value="HDc"/>
    <property type="match status" value="1"/>
</dbReference>
<dbReference type="HOGENOM" id="CLU_104072_0_1_9"/>
<evidence type="ECO:0000313" key="2">
    <source>
        <dbReference type="EMBL" id="ESL04010.1"/>
    </source>
</evidence>
<proteinExistence type="predicted"/>
<evidence type="ECO:0000259" key="1">
    <source>
        <dbReference type="Pfam" id="PF01966"/>
    </source>
</evidence>
<dbReference type="STRING" id="592026.GCWU0000282_000728"/>
<dbReference type="RefSeq" id="WP_023353618.1">
    <property type="nucleotide sequence ID" value="NZ_KI535366.1"/>
</dbReference>
<dbReference type="AlphaFoldDB" id="V2ZAP8"/>
<sequence length="160" mass="19134">MMKDNEKIKEEVKRLLEGIHEHEHVLRMRTFIQHGKITTYDHCFRVAAMSYKINKMFRLKSDERALVRGAFLHDYFLYDWHKKKAKFRNLKEFLKLHGFMHPSYAAANAKRDFGIDEREEHIIKSHMWPLTVTKIPRSREAVIVCIADKLTSATETIMRF</sequence>
<reference evidence="2 3" key="1">
    <citation type="submission" date="2013-06" db="EMBL/GenBank/DDBJ databases">
        <authorList>
            <person name="Weinstock G."/>
            <person name="Sodergren E."/>
            <person name="Clifton S."/>
            <person name="Fulton L."/>
            <person name="Fulton B."/>
            <person name="Courtney L."/>
            <person name="Fronick C."/>
            <person name="Harrison M."/>
            <person name="Strong C."/>
            <person name="Farmer C."/>
            <person name="Delahaunty K."/>
            <person name="Markovic C."/>
            <person name="Hall O."/>
            <person name="Minx P."/>
            <person name="Tomlinson C."/>
            <person name="Mitreva M."/>
            <person name="Nelson J."/>
            <person name="Hou S."/>
            <person name="Wollam A."/>
            <person name="Pepin K.H."/>
            <person name="Johnson M."/>
            <person name="Bhonagiri V."/>
            <person name="Nash W.E."/>
            <person name="Warren W."/>
            <person name="Chinwalla A."/>
            <person name="Mardis E.R."/>
            <person name="Wilson R.K."/>
        </authorList>
    </citation>
    <scope>NUCLEOTIDE SEQUENCE [LARGE SCALE GENOMIC DNA]</scope>
    <source>
        <strain evidence="2 3">ATCC 51271</strain>
    </source>
</reference>
<organism evidence="2 3">
    <name type="scientific">Catonella morbi ATCC 51271</name>
    <dbReference type="NCBI Taxonomy" id="592026"/>
    <lineage>
        <taxon>Bacteria</taxon>
        <taxon>Bacillati</taxon>
        <taxon>Bacillota</taxon>
        <taxon>Clostridia</taxon>
        <taxon>Lachnospirales</taxon>
        <taxon>Lachnospiraceae</taxon>
        <taxon>Catonella</taxon>
    </lineage>
</organism>
<keyword evidence="3" id="KW-1185">Reference proteome</keyword>
<dbReference type="OrthoDB" id="360187at2"/>
<accession>V2ZAP8</accession>
<gene>
    <name evidence="2" type="ORF">GCWU0000282_000728</name>
</gene>
<protein>
    <submittedName>
        <fullName evidence="2">HD domain protein</fullName>
    </submittedName>
</protein>
<evidence type="ECO:0000313" key="3">
    <source>
        <dbReference type="Proteomes" id="UP000018227"/>
    </source>
</evidence>
<name>V2ZAP8_9FIRM</name>
<comment type="caution">
    <text evidence="2">The sequence shown here is derived from an EMBL/GenBank/DDBJ whole genome shotgun (WGS) entry which is preliminary data.</text>
</comment>
<dbReference type="Proteomes" id="UP000018227">
    <property type="component" value="Unassembled WGS sequence"/>
</dbReference>
<dbReference type="eggNOG" id="COG1418">
    <property type="taxonomic scope" value="Bacteria"/>
</dbReference>
<dbReference type="SUPFAM" id="SSF109604">
    <property type="entry name" value="HD-domain/PDEase-like"/>
    <property type="match status" value="1"/>
</dbReference>
<feature type="domain" description="HD" evidence="1">
    <location>
        <begin position="39"/>
        <end position="151"/>
    </location>
</feature>
<dbReference type="EMBL" id="ACIL03000006">
    <property type="protein sequence ID" value="ESL04010.1"/>
    <property type="molecule type" value="Genomic_DNA"/>
</dbReference>
<dbReference type="Gene3D" id="1.10.3210.10">
    <property type="entry name" value="Hypothetical protein af1432"/>
    <property type="match status" value="1"/>
</dbReference>
<dbReference type="InterPro" id="IPR003607">
    <property type="entry name" value="HD/PDEase_dom"/>
</dbReference>
<dbReference type="Pfam" id="PF01966">
    <property type="entry name" value="HD"/>
    <property type="match status" value="1"/>
</dbReference>